<dbReference type="Pfam" id="PF03837">
    <property type="entry name" value="RecT"/>
    <property type="match status" value="1"/>
</dbReference>
<evidence type="ECO:0000313" key="3">
    <source>
        <dbReference type="Proteomes" id="UP000216454"/>
    </source>
</evidence>
<dbReference type="InterPro" id="IPR018330">
    <property type="entry name" value="RecT_fam"/>
</dbReference>
<feature type="compositionally biased region" description="Low complexity" evidence="1">
    <location>
        <begin position="305"/>
        <end position="317"/>
    </location>
</feature>
<feature type="region of interest" description="Disordered" evidence="1">
    <location>
        <begin position="294"/>
        <end position="325"/>
    </location>
</feature>
<protein>
    <submittedName>
        <fullName evidence="2">Uncharacterized protein</fullName>
    </submittedName>
</protein>
<comment type="caution">
    <text evidence="2">The sequence shown here is derived from an EMBL/GenBank/DDBJ whole genome shotgun (WGS) entry which is preliminary data.</text>
</comment>
<dbReference type="OrthoDB" id="3194907at2"/>
<evidence type="ECO:0000256" key="1">
    <source>
        <dbReference type="SAM" id="MobiDB-lite"/>
    </source>
</evidence>
<name>A0A261F108_9BIFI</name>
<gene>
    <name evidence="2" type="ORF">PSSU_0405</name>
</gene>
<proteinExistence type="predicted"/>
<dbReference type="GO" id="GO:0003677">
    <property type="term" value="F:DNA binding"/>
    <property type="evidence" value="ECO:0007669"/>
    <property type="project" value="InterPro"/>
</dbReference>
<organism evidence="2 3">
    <name type="scientific">Pseudoscardovia suis</name>
    <dbReference type="NCBI Taxonomy" id="987063"/>
    <lineage>
        <taxon>Bacteria</taxon>
        <taxon>Bacillati</taxon>
        <taxon>Actinomycetota</taxon>
        <taxon>Actinomycetes</taxon>
        <taxon>Bifidobacteriales</taxon>
        <taxon>Bifidobacteriaceae</taxon>
        <taxon>Pseudoscardovia</taxon>
    </lineage>
</organism>
<dbReference type="EMBL" id="MWWQ01000005">
    <property type="protein sequence ID" value="OZG52787.1"/>
    <property type="molecule type" value="Genomic_DNA"/>
</dbReference>
<evidence type="ECO:0000313" key="2">
    <source>
        <dbReference type="EMBL" id="OZG52787.1"/>
    </source>
</evidence>
<dbReference type="Proteomes" id="UP000216454">
    <property type="component" value="Unassembled WGS sequence"/>
</dbReference>
<sequence>MTQEIEKRPDGREMSKQELDEIELRTDMQMAKALSHSAMFAKRFNGNPADVLGAVMLGKSMGIEPISALTSINVINGTPTASAMLIAALIRRAGHRIDYQRDEKRLVVSCTITRADDGSSVTETWSMDRAKRMGLAGRGMWAKDPMTMLSWRALTSAARLAVPDVVLGLAYTPEEIQSSAQHVTARVVPDAPPTHAPQSDLNAPLGVEPDDPGQVDGFGMDDAQDAAMDPMEARAWVHGSMARAGVRSAAQAMLVLKDLTGRDGLADTDGLTDGEALSLAADGAHTEQAIANAVRSLHRQEPRDATPQADATDATPTDTKEGTDE</sequence>
<keyword evidence="3" id="KW-1185">Reference proteome</keyword>
<reference evidence="2 3" key="1">
    <citation type="journal article" date="2017" name="BMC Genomics">
        <title>Comparative genomic and phylogenomic analyses of the Bifidobacteriaceae family.</title>
        <authorList>
            <person name="Lugli G.A."/>
            <person name="Milani C."/>
            <person name="Turroni F."/>
            <person name="Duranti S."/>
            <person name="Mancabelli L."/>
            <person name="Mangifesta M."/>
            <person name="Ferrario C."/>
            <person name="Modesto M."/>
            <person name="Mattarelli P."/>
            <person name="Jiri K."/>
            <person name="van Sinderen D."/>
            <person name="Ventura M."/>
        </authorList>
    </citation>
    <scope>NUCLEOTIDE SEQUENCE [LARGE SCALE GENOMIC DNA]</scope>
    <source>
        <strain evidence="2 3">DSM 24744</strain>
    </source>
</reference>
<accession>A0A261F108</accession>
<dbReference type="RefSeq" id="WP_094690730.1">
    <property type="nucleotide sequence ID" value="NZ_MWWQ01000005.1"/>
</dbReference>
<dbReference type="AlphaFoldDB" id="A0A261F108"/>
<dbReference type="GO" id="GO:0006259">
    <property type="term" value="P:DNA metabolic process"/>
    <property type="evidence" value="ECO:0007669"/>
    <property type="project" value="InterPro"/>
</dbReference>